<reference evidence="2 3" key="1">
    <citation type="journal article" date="2021" name="Elife">
        <title>Chloroplast acquisition without the gene transfer in kleptoplastic sea slugs, Plakobranchus ocellatus.</title>
        <authorList>
            <person name="Maeda T."/>
            <person name="Takahashi S."/>
            <person name="Yoshida T."/>
            <person name="Shimamura S."/>
            <person name="Takaki Y."/>
            <person name="Nagai Y."/>
            <person name="Toyoda A."/>
            <person name="Suzuki Y."/>
            <person name="Arimoto A."/>
            <person name="Ishii H."/>
            <person name="Satoh N."/>
            <person name="Nishiyama T."/>
            <person name="Hasebe M."/>
            <person name="Maruyama T."/>
            <person name="Minagawa J."/>
            <person name="Obokata J."/>
            <person name="Shigenobu S."/>
        </authorList>
    </citation>
    <scope>NUCLEOTIDE SEQUENCE [LARGE SCALE GENOMIC DNA]</scope>
</reference>
<keyword evidence="1" id="KW-0245">EGF-like domain</keyword>
<dbReference type="Gene3D" id="2.60.120.260">
    <property type="entry name" value="Galactose-binding domain-like"/>
    <property type="match status" value="2"/>
</dbReference>
<comment type="caution">
    <text evidence="2">The sequence shown here is derived from an EMBL/GenBank/DDBJ whole genome shotgun (WGS) entry which is preliminary data.</text>
</comment>
<proteinExistence type="predicted"/>
<dbReference type="GO" id="GO:0005044">
    <property type="term" value="F:scavenger receptor activity"/>
    <property type="evidence" value="ECO:0007669"/>
    <property type="project" value="InterPro"/>
</dbReference>
<dbReference type="Proteomes" id="UP000735302">
    <property type="component" value="Unassembled WGS sequence"/>
</dbReference>
<dbReference type="PANTHER" id="PTHR24043">
    <property type="entry name" value="SCAVENGER RECEPTOR CLASS F"/>
    <property type="match status" value="1"/>
</dbReference>
<sequence>MDERLKVTINDPGLRRLRDQLYDAKTLQYFYITELPDQEISHATCPRNTFGNQCKYQCHCANGAVCDPVLGTCPGSCGSGFFGPACQYYASTFEPIERNGLELTWLVDNDDKTCNNESTNNITVILDTPHPITWIRVVVNDSIQPDHFQLAFQNKSSGEIHWPCQNPQTAIVDRATMDILCRTPVAIKFLTVSGPGVLSLCSLHISAGRNVALNQTTNLTELYWEWYSKNVVDGRFDAPYDSQYSLCSLTNSSDEEGPWWTLKFFNAVDINQILLYSETDRLAKFSLSIYPTASLKSMRQFHIDPDQQEFYTLVISPKLSWPASRIKVQSASSENPLSLCEIIVLGVFIEYHIIIQSFSTSETVCPQGTFGRECEHECNCADEKPCFVSTGGCPTGCAPGFTGEDCMTGEHECNCADEKPCFVSTGGSPTGCAPGFTGEDCMTGEHECNCADEKPCFVSTGGCPTGCAPGFTDEDCMTGTCPRSTFGNQCKYQCHCANGAVCDPVLGTCPGPCGSGFFGPACQYYATTYEPIERNGLDLTWLVDNDDKTCNNESTDNITVILDPPHPITWIRVVVNDSIQPDNFQLAFQNSSIQEMRWPCQDLQTSRVNGKTMDILCKTPVAIKFLTVSGPGLLSLCSLHISAGRNVALNQATSQSKTFLTWYSENAVDGRIGVPFKSPGSSCSVTAPLHEELPWWMVKFFHNVEINQILFYNIRSSIFRGCCETQDTRIIIRYYLTIGTRRIGRLNTHPDPHDVIRRVPFVKIAWPVSRIEVQGASSGNPLSLCEVIVLGETACSPGTFGRECEHKCNCADEKPCFVSTGGCPTGCAPGFTGEDCMTECDKDKYGSGCAETCSMNCSGSDKSCRHTDGLCVNGCEAGYKEPLCKDRMLMQLMFYIK</sequence>
<dbReference type="EMBL" id="BLXT01008388">
    <property type="protein sequence ID" value="GFO48342.1"/>
    <property type="molecule type" value="Genomic_DNA"/>
</dbReference>
<evidence type="ECO:0000313" key="2">
    <source>
        <dbReference type="EMBL" id="GFO48342.1"/>
    </source>
</evidence>
<dbReference type="SUPFAM" id="SSF49785">
    <property type="entry name" value="Galactose-binding domain-like"/>
    <property type="match status" value="2"/>
</dbReference>
<protein>
    <submittedName>
        <fullName evidence="2">Multiple epidermal growth factor-like domains 6</fullName>
    </submittedName>
</protein>
<evidence type="ECO:0000313" key="3">
    <source>
        <dbReference type="Proteomes" id="UP000735302"/>
    </source>
</evidence>
<dbReference type="PANTHER" id="PTHR24043:SF8">
    <property type="entry name" value="EGF-LIKE DOMAIN-CONTAINING PROTEIN"/>
    <property type="match status" value="1"/>
</dbReference>
<gene>
    <name evidence="2" type="ORF">PoB_007484700</name>
</gene>
<dbReference type="InterPro" id="IPR008979">
    <property type="entry name" value="Galactose-bd-like_sf"/>
</dbReference>
<keyword evidence="3" id="KW-1185">Reference proteome</keyword>
<organism evidence="2 3">
    <name type="scientific">Plakobranchus ocellatus</name>
    <dbReference type="NCBI Taxonomy" id="259542"/>
    <lineage>
        <taxon>Eukaryota</taxon>
        <taxon>Metazoa</taxon>
        <taxon>Spiralia</taxon>
        <taxon>Lophotrochozoa</taxon>
        <taxon>Mollusca</taxon>
        <taxon>Gastropoda</taxon>
        <taxon>Heterobranchia</taxon>
        <taxon>Euthyneura</taxon>
        <taxon>Panpulmonata</taxon>
        <taxon>Sacoglossa</taxon>
        <taxon>Placobranchoidea</taxon>
        <taxon>Plakobranchidae</taxon>
        <taxon>Plakobranchus</taxon>
    </lineage>
</organism>
<name>A0AAV4DVI6_9GAST</name>
<dbReference type="Gene3D" id="2.170.300.10">
    <property type="entry name" value="Tie2 ligand-binding domain superfamily"/>
    <property type="match status" value="4"/>
</dbReference>
<evidence type="ECO:0000256" key="1">
    <source>
        <dbReference type="ARBA" id="ARBA00022536"/>
    </source>
</evidence>
<dbReference type="InterPro" id="IPR042635">
    <property type="entry name" value="MEGF10/SREC1/2-like"/>
</dbReference>
<accession>A0AAV4DVI6</accession>
<dbReference type="AlphaFoldDB" id="A0AAV4DVI6"/>